<dbReference type="Pfam" id="PF00383">
    <property type="entry name" value="dCMP_cyt_deam_1"/>
    <property type="match status" value="2"/>
</dbReference>
<comment type="cofactor">
    <cofactor evidence="1">
        <name>Zn(2+)</name>
        <dbReference type="ChEBI" id="CHEBI:29105"/>
    </cofactor>
</comment>
<keyword evidence="15" id="KW-1185">Reference proteome</keyword>
<dbReference type="SUPFAM" id="SSF53927">
    <property type="entry name" value="Cytidine deaminase-like"/>
    <property type="match status" value="2"/>
</dbReference>
<dbReference type="GO" id="GO:0008270">
    <property type="term" value="F:zinc ion binding"/>
    <property type="evidence" value="ECO:0007669"/>
    <property type="project" value="InterPro"/>
</dbReference>
<gene>
    <name evidence="14" type="ORF">MATL_G00153500</name>
</gene>
<dbReference type="InterPro" id="IPR016192">
    <property type="entry name" value="APOBEC/CMP_deaminase_Zn-bd"/>
</dbReference>
<dbReference type="GO" id="GO:0004132">
    <property type="term" value="F:dCMP deaminase activity"/>
    <property type="evidence" value="ECO:0007669"/>
    <property type="project" value="TreeGrafter"/>
</dbReference>
<evidence type="ECO:0000256" key="5">
    <source>
        <dbReference type="ARBA" id="ARBA00022737"/>
    </source>
</evidence>
<evidence type="ECO:0000256" key="12">
    <source>
        <dbReference type="SAM" id="MobiDB-lite"/>
    </source>
</evidence>
<dbReference type="EMBL" id="JAFDVH010000012">
    <property type="protein sequence ID" value="KAG7467418.1"/>
    <property type="molecule type" value="Genomic_DNA"/>
</dbReference>
<reference evidence="14" key="1">
    <citation type="submission" date="2021-01" db="EMBL/GenBank/DDBJ databases">
        <authorList>
            <person name="Zahm M."/>
            <person name="Roques C."/>
            <person name="Cabau C."/>
            <person name="Klopp C."/>
            <person name="Donnadieu C."/>
            <person name="Jouanno E."/>
            <person name="Lampietro C."/>
            <person name="Louis A."/>
            <person name="Herpin A."/>
            <person name="Echchiki A."/>
            <person name="Berthelot C."/>
            <person name="Parey E."/>
            <person name="Roest-Crollius H."/>
            <person name="Braasch I."/>
            <person name="Postlethwait J."/>
            <person name="Bobe J."/>
            <person name="Montfort J."/>
            <person name="Bouchez O."/>
            <person name="Begum T."/>
            <person name="Mejri S."/>
            <person name="Adams A."/>
            <person name="Chen W.-J."/>
            <person name="Guiguen Y."/>
        </authorList>
    </citation>
    <scope>NUCLEOTIDE SEQUENCE</scope>
    <source>
        <strain evidence="14">YG-15Mar2019-1</strain>
        <tissue evidence="14">Brain</tissue>
    </source>
</reference>
<evidence type="ECO:0000256" key="3">
    <source>
        <dbReference type="ARBA" id="ARBA00012783"/>
    </source>
</evidence>
<feature type="domain" description="CMP/dCMP-type deaminase" evidence="13">
    <location>
        <begin position="64"/>
        <end position="167"/>
    </location>
</feature>
<feature type="domain" description="CMP/dCMP-type deaminase" evidence="13">
    <location>
        <begin position="331"/>
        <end position="480"/>
    </location>
</feature>
<dbReference type="PANTHER" id="PTHR11086:SF14">
    <property type="entry name" value="CYTIDINE AND DCMP DEAMINASE DOMAIN-CONTAINING PROTEIN 1"/>
    <property type="match status" value="1"/>
</dbReference>
<evidence type="ECO:0000256" key="8">
    <source>
        <dbReference type="ARBA" id="ARBA00040574"/>
    </source>
</evidence>
<accession>A0A9D3T380</accession>
<comment type="catalytic activity">
    <reaction evidence="11">
        <text>cytidine + H2O + H(+) = uridine + NH4(+)</text>
        <dbReference type="Rhea" id="RHEA:16069"/>
        <dbReference type="ChEBI" id="CHEBI:15377"/>
        <dbReference type="ChEBI" id="CHEBI:15378"/>
        <dbReference type="ChEBI" id="CHEBI:16704"/>
        <dbReference type="ChEBI" id="CHEBI:17562"/>
        <dbReference type="ChEBI" id="CHEBI:28938"/>
        <dbReference type="EC" id="3.5.4.5"/>
    </reaction>
</comment>
<keyword evidence="7" id="KW-0862">Zinc</keyword>
<dbReference type="PROSITE" id="PS51747">
    <property type="entry name" value="CYT_DCMP_DEAMINASES_2"/>
    <property type="match status" value="2"/>
</dbReference>
<evidence type="ECO:0000256" key="4">
    <source>
        <dbReference type="ARBA" id="ARBA00022723"/>
    </source>
</evidence>
<evidence type="ECO:0000313" key="15">
    <source>
        <dbReference type="Proteomes" id="UP001046870"/>
    </source>
</evidence>
<keyword evidence="4" id="KW-0479">Metal-binding</keyword>
<dbReference type="EC" id="3.5.4.5" evidence="3"/>
<comment type="catalytic activity">
    <reaction evidence="10">
        <text>2'-deoxycytidine + H2O + H(+) = 2'-deoxyuridine + NH4(+)</text>
        <dbReference type="Rhea" id="RHEA:13433"/>
        <dbReference type="ChEBI" id="CHEBI:15377"/>
        <dbReference type="ChEBI" id="CHEBI:15378"/>
        <dbReference type="ChEBI" id="CHEBI:15698"/>
        <dbReference type="ChEBI" id="CHEBI:16450"/>
        <dbReference type="ChEBI" id="CHEBI:28938"/>
        <dbReference type="EC" id="3.5.4.5"/>
    </reaction>
</comment>
<proteinExistence type="inferred from homology"/>
<keyword evidence="6" id="KW-0378">Hydrolase</keyword>
<dbReference type="InterPro" id="IPR015517">
    <property type="entry name" value="dCMP_deaminase-rel"/>
</dbReference>
<organism evidence="14 15">
    <name type="scientific">Megalops atlanticus</name>
    <name type="common">Tarpon</name>
    <name type="synonym">Clupea gigantea</name>
    <dbReference type="NCBI Taxonomy" id="7932"/>
    <lineage>
        <taxon>Eukaryota</taxon>
        <taxon>Metazoa</taxon>
        <taxon>Chordata</taxon>
        <taxon>Craniata</taxon>
        <taxon>Vertebrata</taxon>
        <taxon>Euteleostomi</taxon>
        <taxon>Actinopterygii</taxon>
        <taxon>Neopterygii</taxon>
        <taxon>Teleostei</taxon>
        <taxon>Elopiformes</taxon>
        <taxon>Megalopidae</taxon>
        <taxon>Megalops</taxon>
    </lineage>
</organism>
<comment type="similarity">
    <text evidence="2">Belongs to the cytidine and deoxycytidylate deaminase family.</text>
</comment>
<keyword evidence="5" id="KW-0677">Repeat</keyword>
<dbReference type="InterPro" id="IPR016193">
    <property type="entry name" value="Cytidine_deaminase-like"/>
</dbReference>
<dbReference type="InterPro" id="IPR002125">
    <property type="entry name" value="CMP_dCMP_dom"/>
</dbReference>
<evidence type="ECO:0000256" key="2">
    <source>
        <dbReference type="ARBA" id="ARBA00006576"/>
    </source>
</evidence>
<protein>
    <recommendedName>
        <fullName evidence="8">Cytidine and dCMP deaminase domain-containing protein 1</fullName>
        <ecNumber evidence="3">3.5.4.5</ecNumber>
    </recommendedName>
    <alternativeName>
        <fullName evidence="9">Cytidine deaminase</fullName>
    </alternativeName>
</protein>
<evidence type="ECO:0000256" key="9">
    <source>
        <dbReference type="ARBA" id="ARBA00041919"/>
    </source>
</evidence>
<dbReference type="FunFam" id="3.40.140.10:FF:000028">
    <property type="entry name" value="Cytidine and dCMP deaminase domain containing 1"/>
    <property type="match status" value="1"/>
</dbReference>
<evidence type="ECO:0000313" key="14">
    <source>
        <dbReference type="EMBL" id="KAG7467418.1"/>
    </source>
</evidence>
<name>A0A9D3T380_MEGAT</name>
<dbReference type="GO" id="GO:0005737">
    <property type="term" value="C:cytoplasm"/>
    <property type="evidence" value="ECO:0007669"/>
    <property type="project" value="TreeGrafter"/>
</dbReference>
<dbReference type="FunFam" id="3.40.140.10:FF:000030">
    <property type="entry name" value="Cytidine and dCMP deaminase domain-containing protein 1"/>
    <property type="match status" value="1"/>
</dbReference>
<dbReference type="AlphaFoldDB" id="A0A9D3T380"/>
<evidence type="ECO:0000256" key="1">
    <source>
        <dbReference type="ARBA" id="ARBA00001947"/>
    </source>
</evidence>
<evidence type="ECO:0000256" key="6">
    <source>
        <dbReference type="ARBA" id="ARBA00022801"/>
    </source>
</evidence>
<evidence type="ECO:0000256" key="7">
    <source>
        <dbReference type="ARBA" id="ARBA00022833"/>
    </source>
</evidence>
<evidence type="ECO:0000256" key="10">
    <source>
        <dbReference type="ARBA" id="ARBA00049252"/>
    </source>
</evidence>
<evidence type="ECO:0000259" key="13">
    <source>
        <dbReference type="PROSITE" id="PS51747"/>
    </source>
</evidence>
<feature type="region of interest" description="Disordered" evidence="12">
    <location>
        <begin position="1"/>
        <end position="28"/>
    </location>
</feature>
<dbReference type="PROSITE" id="PS00903">
    <property type="entry name" value="CYT_DCMP_DEAMINASES_1"/>
    <property type="match status" value="1"/>
</dbReference>
<dbReference type="Proteomes" id="UP001046870">
    <property type="component" value="Chromosome 12"/>
</dbReference>
<comment type="caution">
    <text evidence="14">The sequence shown here is derived from an EMBL/GenBank/DDBJ whole genome shotgun (WGS) entry which is preliminary data.</text>
</comment>
<dbReference type="GO" id="GO:0004126">
    <property type="term" value="F:cytidine deaminase activity"/>
    <property type="evidence" value="ECO:0007669"/>
    <property type="project" value="UniProtKB-EC"/>
</dbReference>
<sequence length="526" mass="58572">MATADTSEVNRKSEENPAAGCSCKSNNDVKEASTQTDTKVQGYGPRLSKVNLFTLLSLWMELFPKNKSQLTNGNKITQVCRFKTRITGLVVVQDRNVIGLHCSSAELHVGQIAVVKHGPRLKGCDLYFSRKPCSTCLKMIINAGVSRISYWPGDPELSLLLHAEGARGSGADAQAVPSCQEAALDAVAAERLKSNSRSHICILLQPLASCMQQFVEETSRRCDFLETVSGDDPCADAAELFGEQRRRSLEKFTGVFFVPDERRHRDLLAKMGLENFCMEPYFSSLRQHMRDLIGVLASVASSIPDLRQGYGFYLKDPAQVSRGPSQGLSQEIARHCIIQAGLLAYRTEDPKVGVGAVIWAEGKSGHCDGTGNMYLVGCGYNAYPVGSEYAEFPQMDDKQQDRRSRKYRYIIHAEQNALIFRSAEIKEDENTMLFVTKCPCDECVPLIRAAGIKQIYTTDLDSGKDKHDISYLRFDRLQGVQKFIWQRNSPAGCMSDPVIPQSLPNGCVQNHERETEEDLCCKRQRL</sequence>
<dbReference type="PANTHER" id="PTHR11086">
    <property type="entry name" value="DEOXYCYTIDYLATE DEAMINASE-RELATED"/>
    <property type="match status" value="1"/>
</dbReference>
<evidence type="ECO:0000256" key="11">
    <source>
        <dbReference type="ARBA" id="ARBA00049558"/>
    </source>
</evidence>
<dbReference type="OrthoDB" id="6710946at2759"/>
<dbReference type="Gene3D" id="3.40.140.10">
    <property type="entry name" value="Cytidine Deaminase, domain 2"/>
    <property type="match status" value="2"/>
</dbReference>